<keyword evidence="1" id="KW-1133">Transmembrane helix</keyword>
<dbReference type="EMBL" id="CAJNOO010000188">
    <property type="protein sequence ID" value="CAF0848947.1"/>
    <property type="molecule type" value="Genomic_DNA"/>
</dbReference>
<comment type="caution">
    <text evidence="2">The sequence shown here is derived from an EMBL/GenBank/DDBJ whole genome shotgun (WGS) entry which is preliminary data.</text>
</comment>
<proteinExistence type="predicted"/>
<keyword evidence="1" id="KW-0812">Transmembrane</keyword>
<dbReference type="EMBL" id="CAJOAX010003342">
    <property type="protein sequence ID" value="CAF3848698.1"/>
    <property type="molecule type" value="Genomic_DNA"/>
</dbReference>
<dbReference type="AlphaFoldDB" id="A0A813VW13"/>
<accession>A0A813VW13</accession>
<gene>
    <name evidence="3" type="ORF">OTI717_LOCUS21036</name>
    <name evidence="2" type="ORF">RFH988_LOCUS6353</name>
</gene>
<dbReference type="OrthoDB" id="10048251at2759"/>
<feature type="transmembrane region" description="Helical" evidence="1">
    <location>
        <begin position="48"/>
        <end position="72"/>
    </location>
</feature>
<dbReference type="Proteomes" id="UP000663823">
    <property type="component" value="Unassembled WGS sequence"/>
</dbReference>
<sequence>MDSNKDKSVVKKNNTNIIPPSKGLSILQTCLSGIVMGFIAYSGSFSAVPIFFTVTALMFGTKSLITIMATAFGQLTAGYLHTHSSRTGIALSTKLFHGFYIAKPEMRNRRQHAESRWNSLKRFFILDPLNALVLNFMWETFTFYYLIHSELFIRYVESSTSNTIENEKRNETITSSSINETEPHLLLIHGITRYLAGCLSGMSTGMINHLWQRHLAQRNIPHAIFNMDKNKLKLRWNERKKILSPLNIENWIKASTMILGALFVIASNIPNRTGFHLLDTRQKKIITDILVIHGGWFFIRDCEMLLLKSSEKGPQISSTTIQSSLIIEENKILDDEQSKMLLPVIEIH</sequence>
<dbReference type="Proteomes" id="UP000663882">
    <property type="component" value="Unassembled WGS sequence"/>
</dbReference>
<evidence type="ECO:0000313" key="3">
    <source>
        <dbReference type="EMBL" id="CAF3848698.1"/>
    </source>
</evidence>
<evidence type="ECO:0000313" key="2">
    <source>
        <dbReference type="EMBL" id="CAF0848947.1"/>
    </source>
</evidence>
<reference evidence="2" key="1">
    <citation type="submission" date="2021-02" db="EMBL/GenBank/DDBJ databases">
        <authorList>
            <person name="Nowell W R."/>
        </authorList>
    </citation>
    <scope>NUCLEOTIDE SEQUENCE</scope>
</reference>
<name>A0A813VW13_9BILA</name>
<protein>
    <submittedName>
        <fullName evidence="2">Uncharacterized protein</fullName>
    </submittedName>
</protein>
<organism evidence="2 4">
    <name type="scientific">Rotaria sordida</name>
    <dbReference type="NCBI Taxonomy" id="392033"/>
    <lineage>
        <taxon>Eukaryota</taxon>
        <taxon>Metazoa</taxon>
        <taxon>Spiralia</taxon>
        <taxon>Gnathifera</taxon>
        <taxon>Rotifera</taxon>
        <taxon>Eurotatoria</taxon>
        <taxon>Bdelloidea</taxon>
        <taxon>Philodinida</taxon>
        <taxon>Philodinidae</taxon>
        <taxon>Rotaria</taxon>
    </lineage>
</organism>
<evidence type="ECO:0000256" key="1">
    <source>
        <dbReference type="SAM" id="Phobius"/>
    </source>
</evidence>
<evidence type="ECO:0000313" key="4">
    <source>
        <dbReference type="Proteomes" id="UP000663882"/>
    </source>
</evidence>
<keyword evidence="1" id="KW-0472">Membrane</keyword>